<evidence type="ECO:0008006" key="4">
    <source>
        <dbReference type="Google" id="ProtNLM"/>
    </source>
</evidence>
<dbReference type="Proteomes" id="UP001596435">
    <property type="component" value="Unassembled WGS sequence"/>
</dbReference>
<feature type="region of interest" description="Disordered" evidence="1">
    <location>
        <begin position="1"/>
        <end position="33"/>
    </location>
</feature>
<evidence type="ECO:0000313" key="3">
    <source>
        <dbReference type="Proteomes" id="UP001596435"/>
    </source>
</evidence>
<comment type="caution">
    <text evidence="2">The sequence shown here is derived from an EMBL/GenBank/DDBJ whole genome shotgun (WGS) entry which is preliminary data.</text>
</comment>
<proteinExistence type="predicted"/>
<sequence length="110" mass="12555">MEARAPFLLPPRPDLAPGDAVRAPRELMSGPGRSWDAEPRWRWVEIRTGGRWQPGQVERWHLCQGSTRWMALISWGRDTRTRGWYLYDPATVRPVPRQSSPAVASRAPAP</sequence>
<keyword evidence="3" id="KW-1185">Reference proteome</keyword>
<organism evidence="2 3">
    <name type="scientific">Kitasatospora paranensis</name>
    <dbReference type="NCBI Taxonomy" id="258053"/>
    <lineage>
        <taxon>Bacteria</taxon>
        <taxon>Bacillati</taxon>
        <taxon>Actinomycetota</taxon>
        <taxon>Actinomycetes</taxon>
        <taxon>Kitasatosporales</taxon>
        <taxon>Streptomycetaceae</taxon>
        <taxon>Kitasatospora</taxon>
    </lineage>
</organism>
<dbReference type="EMBL" id="JBHTAJ010000033">
    <property type="protein sequence ID" value="MFC7181572.1"/>
    <property type="molecule type" value="Genomic_DNA"/>
</dbReference>
<evidence type="ECO:0000313" key="2">
    <source>
        <dbReference type="EMBL" id="MFC7181572.1"/>
    </source>
</evidence>
<gene>
    <name evidence="2" type="ORF">ACFQMG_18645</name>
</gene>
<accession>A0ABW2FZI8</accession>
<name>A0ABW2FZI8_9ACTN</name>
<evidence type="ECO:0000256" key="1">
    <source>
        <dbReference type="SAM" id="MobiDB-lite"/>
    </source>
</evidence>
<protein>
    <recommendedName>
        <fullName evidence="4">Transposase</fullName>
    </recommendedName>
</protein>
<reference evidence="3" key="1">
    <citation type="journal article" date="2019" name="Int. J. Syst. Evol. Microbiol.">
        <title>The Global Catalogue of Microorganisms (GCM) 10K type strain sequencing project: providing services to taxonomists for standard genome sequencing and annotation.</title>
        <authorList>
            <consortium name="The Broad Institute Genomics Platform"/>
            <consortium name="The Broad Institute Genome Sequencing Center for Infectious Disease"/>
            <person name="Wu L."/>
            <person name="Ma J."/>
        </authorList>
    </citation>
    <scope>NUCLEOTIDE SEQUENCE [LARGE SCALE GENOMIC DNA]</scope>
    <source>
        <strain evidence="3">CGMCC 1.12859</strain>
    </source>
</reference>
<dbReference type="RefSeq" id="WP_380231541.1">
    <property type="nucleotide sequence ID" value="NZ_JBHSVH010000002.1"/>
</dbReference>